<dbReference type="InterPro" id="IPR035979">
    <property type="entry name" value="RBD_domain_sf"/>
</dbReference>
<evidence type="ECO:0000256" key="3">
    <source>
        <dbReference type="SAM" id="MobiDB-lite"/>
    </source>
</evidence>
<proteinExistence type="predicted"/>
<keyword evidence="6" id="KW-1185">Reference proteome</keyword>
<evidence type="ECO:0000256" key="1">
    <source>
        <dbReference type="ARBA" id="ARBA00022884"/>
    </source>
</evidence>
<dbReference type="InterPro" id="IPR012677">
    <property type="entry name" value="Nucleotide-bd_a/b_plait_sf"/>
</dbReference>
<dbReference type="GO" id="GO:0003723">
    <property type="term" value="F:RNA binding"/>
    <property type="evidence" value="ECO:0007669"/>
    <property type="project" value="UniProtKB-UniRule"/>
</dbReference>
<evidence type="ECO:0000256" key="2">
    <source>
        <dbReference type="PROSITE-ProRule" id="PRU00176"/>
    </source>
</evidence>
<dbReference type="Pfam" id="PF00076">
    <property type="entry name" value="RRM_1"/>
    <property type="match status" value="1"/>
</dbReference>
<feature type="compositionally biased region" description="Basic and acidic residues" evidence="3">
    <location>
        <begin position="118"/>
        <end position="137"/>
    </location>
</feature>
<dbReference type="CDD" id="cd12347">
    <property type="entry name" value="RRM_PPIE"/>
    <property type="match status" value="1"/>
</dbReference>
<dbReference type="SUPFAM" id="SSF54928">
    <property type="entry name" value="RNA-binding domain, RBD"/>
    <property type="match status" value="1"/>
</dbReference>
<dbReference type="PANTHER" id="PTHR48037:SF1">
    <property type="entry name" value="RRM DOMAIN-CONTAINING PROTEIN"/>
    <property type="match status" value="1"/>
</dbReference>
<reference evidence="5 6" key="1">
    <citation type="submission" date="2018-05" db="EMBL/GenBank/DDBJ databases">
        <title>Genome sequencing and assembly of the regulated plant pathogen Lachnellula willkommii and related sister species for the development of diagnostic species identification markers.</title>
        <authorList>
            <person name="Giroux E."/>
            <person name="Bilodeau G."/>
        </authorList>
    </citation>
    <scope>NUCLEOTIDE SEQUENCE [LARGE SCALE GENOMIC DNA]</scope>
    <source>
        <strain evidence="5 6">CBS 172.35</strain>
    </source>
</reference>
<dbReference type="EMBL" id="QGML01000031">
    <property type="protein sequence ID" value="TVY94209.1"/>
    <property type="molecule type" value="Genomic_DNA"/>
</dbReference>
<feature type="domain" description="RRM" evidence="4">
    <location>
        <begin position="9"/>
        <end position="90"/>
    </location>
</feature>
<dbReference type="PANTHER" id="PTHR48037">
    <property type="entry name" value="ATPASE E1"/>
    <property type="match status" value="1"/>
</dbReference>
<keyword evidence="5" id="KW-0413">Isomerase</keyword>
<organism evidence="5 6">
    <name type="scientific">Lachnellula willkommii</name>
    <dbReference type="NCBI Taxonomy" id="215461"/>
    <lineage>
        <taxon>Eukaryota</taxon>
        <taxon>Fungi</taxon>
        <taxon>Dikarya</taxon>
        <taxon>Ascomycota</taxon>
        <taxon>Pezizomycotina</taxon>
        <taxon>Leotiomycetes</taxon>
        <taxon>Helotiales</taxon>
        <taxon>Lachnaceae</taxon>
        <taxon>Lachnellula</taxon>
    </lineage>
</organism>
<dbReference type="SMART" id="SM00360">
    <property type="entry name" value="RRM"/>
    <property type="match status" value="1"/>
</dbReference>
<keyword evidence="1 2" id="KW-0694">RNA-binding</keyword>
<dbReference type="InterPro" id="IPR034168">
    <property type="entry name" value="PPIE_RRM"/>
</dbReference>
<evidence type="ECO:0000313" key="6">
    <source>
        <dbReference type="Proteomes" id="UP000315522"/>
    </source>
</evidence>
<dbReference type="GO" id="GO:0016853">
    <property type="term" value="F:isomerase activity"/>
    <property type="evidence" value="ECO:0007669"/>
    <property type="project" value="UniProtKB-KW"/>
</dbReference>
<dbReference type="AlphaFoldDB" id="A0A559MMN0"/>
<dbReference type="PROSITE" id="PS50102">
    <property type="entry name" value="RRM"/>
    <property type="match status" value="1"/>
</dbReference>
<protein>
    <submittedName>
        <fullName evidence="5">Peptidyl-prolyl cis-trans isomerase E</fullName>
    </submittedName>
</protein>
<comment type="caution">
    <text evidence="5">The sequence shown here is derived from an EMBL/GenBank/DDBJ whole genome shotgun (WGS) entry which is preliminary data.</text>
</comment>
<dbReference type="Gene3D" id="3.30.70.330">
    <property type="match status" value="1"/>
</dbReference>
<evidence type="ECO:0000259" key="4">
    <source>
        <dbReference type="PROSITE" id="PS50102"/>
    </source>
</evidence>
<dbReference type="InterPro" id="IPR000504">
    <property type="entry name" value="RRM_dom"/>
</dbReference>
<accession>A0A559MMN0</accession>
<evidence type="ECO:0000313" key="5">
    <source>
        <dbReference type="EMBL" id="TVY94209.1"/>
    </source>
</evidence>
<sequence length="154" mass="16551">MTDQARWKATVYVGGLAAMITMENLEAAFLPFGEIADVSLPKPEGPNSMESHRGFGYVEFEDPEDTKEAIDNMDQSELFGKVIKVSAAKPPKNANEGLGSKTALWEQEGWLAENAVSEEDKTAADRARAVAEDRPEDPMQGLEGLDVAGPAAPA</sequence>
<name>A0A559MMN0_9HELO</name>
<gene>
    <name evidence="5" type="primary">Ppie</name>
    <name evidence="5" type="ORF">LAWI1_G000165</name>
</gene>
<feature type="region of interest" description="Disordered" evidence="3">
    <location>
        <begin position="110"/>
        <end position="154"/>
    </location>
</feature>
<dbReference type="Proteomes" id="UP000315522">
    <property type="component" value="Unassembled WGS sequence"/>
</dbReference>